<evidence type="ECO:0000259" key="3">
    <source>
        <dbReference type="PROSITE" id="PS50893"/>
    </source>
</evidence>
<dbReference type="InterPro" id="IPR027417">
    <property type="entry name" value="P-loop_NTPase"/>
</dbReference>
<dbReference type="SMART" id="SM00382">
    <property type="entry name" value="AAA"/>
    <property type="match status" value="1"/>
</dbReference>
<dbReference type="GO" id="GO:0022857">
    <property type="term" value="F:transmembrane transporter activity"/>
    <property type="evidence" value="ECO:0007669"/>
    <property type="project" value="TreeGrafter"/>
</dbReference>
<dbReference type="PROSITE" id="PS50893">
    <property type="entry name" value="ABC_TRANSPORTER_2"/>
    <property type="match status" value="1"/>
</dbReference>
<dbReference type="InterPro" id="IPR003439">
    <property type="entry name" value="ABC_transporter-like_ATP-bd"/>
</dbReference>
<dbReference type="Gene3D" id="3.40.50.300">
    <property type="entry name" value="P-loop containing nucleotide triphosphate hydrolases"/>
    <property type="match status" value="1"/>
</dbReference>
<dbReference type="PANTHER" id="PTHR24220">
    <property type="entry name" value="IMPORT ATP-BINDING PROTEIN"/>
    <property type="match status" value="1"/>
</dbReference>
<organism evidence="4 5">
    <name type="scientific">Thalassotalea agarivorans</name>
    <name type="common">Thalassomonas agarivorans</name>
    <dbReference type="NCBI Taxonomy" id="349064"/>
    <lineage>
        <taxon>Bacteria</taxon>
        <taxon>Pseudomonadati</taxon>
        <taxon>Pseudomonadota</taxon>
        <taxon>Gammaproteobacteria</taxon>
        <taxon>Alteromonadales</taxon>
        <taxon>Colwelliaceae</taxon>
        <taxon>Thalassotalea</taxon>
    </lineage>
</organism>
<dbReference type="STRING" id="349064.SAMN05660429_00945"/>
<dbReference type="AlphaFoldDB" id="A0A1I0BGJ7"/>
<accession>A0A1I0BGJ7</accession>
<dbReference type="Pfam" id="PF00005">
    <property type="entry name" value="ABC_tran"/>
    <property type="match status" value="1"/>
</dbReference>
<keyword evidence="2 4" id="KW-0067">ATP-binding</keyword>
<dbReference type="SUPFAM" id="SSF52540">
    <property type="entry name" value="P-loop containing nucleoside triphosphate hydrolases"/>
    <property type="match status" value="1"/>
</dbReference>
<feature type="domain" description="ABC transporter" evidence="3">
    <location>
        <begin position="7"/>
        <end position="247"/>
    </location>
</feature>
<protein>
    <submittedName>
        <fullName evidence="4">Putative ABC transport system ATP-binding protein</fullName>
    </submittedName>
</protein>
<evidence type="ECO:0000313" key="4">
    <source>
        <dbReference type="EMBL" id="SET05997.1"/>
    </source>
</evidence>
<name>A0A1I0BGJ7_THASX</name>
<dbReference type="InterPro" id="IPR015854">
    <property type="entry name" value="ABC_transpr_LolD-like"/>
</dbReference>
<evidence type="ECO:0000256" key="2">
    <source>
        <dbReference type="ARBA" id="ARBA00022840"/>
    </source>
</evidence>
<evidence type="ECO:0000256" key="1">
    <source>
        <dbReference type="ARBA" id="ARBA00022741"/>
    </source>
</evidence>
<evidence type="ECO:0000313" key="5">
    <source>
        <dbReference type="Proteomes" id="UP000199308"/>
    </source>
</evidence>
<dbReference type="EMBL" id="FOHK01000004">
    <property type="protein sequence ID" value="SET05997.1"/>
    <property type="molecule type" value="Genomic_DNA"/>
</dbReference>
<dbReference type="GO" id="GO:0016887">
    <property type="term" value="F:ATP hydrolysis activity"/>
    <property type="evidence" value="ECO:0007669"/>
    <property type="project" value="InterPro"/>
</dbReference>
<proteinExistence type="predicted"/>
<sequence length="247" mass="27168">MTKVNVIKAESIVFMWPKSSSFTLSIDHLTVTKGEKVFIQGASGCGKTTLLSLLSGVNRTHSGQLSVLGSQLSSLSGGQRDQFRADHIGVVFQLFNLLPYLTAIENVVLACKFSKQRAQKAIAKSGSLEQEAIRLLAKLELSNQQLLNKPVGQLSIGQQQRIAAARALIGSPDIIIADEPTSSLDHEVSESFLDLLFTEIEACNATLLFVSHDTRLKERFDSTWTLMHDQDKQESRLLLTQPERSTS</sequence>
<dbReference type="PANTHER" id="PTHR24220:SF611">
    <property type="entry name" value="ATP-BINDING COMPONENT OF ABC TRANSPORTER-RELATED"/>
    <property type="match status" value="1"/>
</dbReference>
<reference evidence="4 5" key="1">
    <citation type="submission" date="2016-10" db="EMBL/GenBank/DDBJ databases">
        <authorList>
            <person name="de Groot N.N."/>
        </authorList>
    </citation>
    <scope>NUCLEOTIDE SEQUENCE [LARGE SCALE GENOMIC DNA]</scope>
    <source>
        <strain evidence="4 5">DSM 19706</strain>
    </source>
</reference>
<keyword evidence="5" id="KW-1185">Reference proteome</keyword>
<dbReference type="OrthoDB" id="9802264at2"/>
<dbReference type="GO" id="GO:0005886">
    <property type="term" value="C:plasma membrane"/>
    <property type="evidence" value="ECO:0007669"/>
    <property type="project" value="TreeGrafter"/>
</dbReference>
<gene>
    <name evidence="4" type="ORF">SAMN05660429_00945</name>
</gene>
<dbReference type="GO" id="GO:0005524">
    <property type="term" value="F:ATP binding"/>
    <property type="evidence" value="ECO:0007669"/>
    <property type="project" value="UniProtKB-KW"/>
</dbReference>
<keyword evidence="1" id="KW-0547">Nucleotide-binding</keyword>
<dbReference type="Proteomes" id="UP000199308">
    <property type="component" value="Unassembled WGS sequence"/>
</dbReference>
<dbReference type="InterPro" id="IPR003593">
    <property type="entry name" value="AAA+_ATPase"/>
</dbReference>